<dbReference type="PANTHER" id="PTHR43649:SF12">
    <property type="entry name" value="DIACETYLCHITOBIOSE BINDING PROTEIN DASA"/>
    <property type="match status" value="1"/>
</dbReference>
<dbReference type="Proteomes" id="UP000256661">
    <property type="component" value="Unassembled WGS sequence"/>
</dbReference>
<feature type="signal peptide" evidence="5">
    <location>
        <begin position="1"/>
        <end position="23"/>
    </location>
</feature>
<dbReference type="InterPro" id="IPR006059">
    <property type="entry name" value="SBP"/>
</dbReference>
<dbReference type="PROSITE" id="PS01037">
    <property type="entry name" value="SBP_BACTERIAL_1"/>
    <property type="match status" value="1"/>
</dbReference>
<dbReference type="RefSeq" id="WP_116023122.1">
    <property type="nucleotide sequence ID" value="NZ_QTTT01000001.1"/>
</dbReference>
<evidence type="ECO:0000256" key="2">
    <source>
        <dbReference type="ARBA" id="ARBA00022448"/>
    </source>
</evidence>
<evidence type="ECO:0000256" key="1">
    <source>
        <dbReference type="ARBA" id="ARBA00008520"/>
    </source>
</evidence>
<evidence type="ECO:0000256" key="3">
    <source>
        <dbReference type="ARBA" id="ARBA00022729"/>
    </source>
</evidence>
<sequence length="451" mass="48337">MRRSLSAALVPLLALTAACGLGADAGTGNEPVTRVPELAEGQKVSIVLESYNFGQAGPWTDTFNELIAAFQKAHPNIKVTPQKPQGNSANPATDTVSSLQAQLATGNPPDVAQIGFSDLDFTVNKLKALPLDDLVGKEEVTKNFQGAKHPYAATARTLGDWNGKTYGVPFVLSTPVLFYNADLFEKAGLDPAKPPTTWAEVKTAAQAIKKKGEDGVYVDCLTKAAKDWCFQAIALSNGGRVISDDRTRLTFAEPPVTEAVRTMQDLVTSGVMPNRTQMQAVEAFSRGELGMLLESSSVQGQFVKAAAGKWELGAAAMPGFAGKPVAPTNSGAALFVFAKDRAKRRAAWELIRFLTNEQSYTTIATKIGYLPLRTGLVGDPAGLKPWADRNPLLKPNLEQLARMRPWVSMPGGDYLQMRDGMMSAVESAVFQGADVDATLKAKQNELARLLP</sequence>
<reference evidence="6 7" key="1">
    <citation type="submission" date="2018-08" db="EMBL/GenBank/DDBJ databases">
        <title>Sequencing the genomes of 1000 actinobacteria strains.</title>
        <authorList>
            <person name="Klenk H.-P."/>
        </authorList>
    </citation>
    <scope>NUCLEOTIDE SEQUENCE [LARGE SCALE GENOMIC DNA]</scope>
    <source>
        <strain evidence="6 7">DSM 43927</strain>
    </source>
</reference>
<dbReference type="InterPro" id="IPR050490">
    <property type="entry name" value="Bact_solute-bd_prot1"/>
</dbReference>
<dbReference type="SUPFAM" id="SSF53850">
    <property type="entry name" value="Periplasmic binding protein-like II"/>
    <property type="match status" value="1"/>
</dbReference>
<keyword evidence="7" id="KW-1185">Reference proteome</keyword>
<comment type="similarity">
    <text evidence="1">Belongs to the bacterial solute-binding protein 1 family.</text>
</comment>
<evidence type="ECO:0000256" key="5">
    <source>
        <dbReference type="SAM" id="SignalP"/>
    </source>
</evidence>
<feature type="compositionally biased region" description="Polar residues" evidence="4">
    <location>
        <begin position="82"/>
        <end position="99"/>
    </location>
</feature>
<dbReference type="OrthoDB" id="358201at2"/>
<dbReference type="EMBL" id="QTTT01000001">
    <property type="protein sequence ID" value="REE97658.1"/>
    <property type="molecule type" value="Genomic_DNA"/>
</dbReference>
<accession>A0A3D9SP27</accession>
<gene>
    <name evidence="6" type="ORF">DFJ69_3132</name>
</gene>
<keyword evidence="3 5" id="KW-0732">Signal</keyword>
<dbReference type="Pfam" id="PF13416">
    <property type="entry name" value="SBP_bac_8"/>
    <property type="match status" value="1"/>
</dbReference>
<evidence type="ECO:0000313" key="6">
    <source>
        <dbReference type="EMBL" id="REE97658.1"/>
    </source>
</evidence>
<evidence type="ECO:0000313" key="7">
    <source>
        <dbReference type="Proteomes" id="UP000256661"/>
    </source>
</evidence>
<proteinExistence type="inferred from homology"/>
<dbReference type="AlphaFoldDB" id="A0A3D9SP27"/>
<comment type="caution">
    <text evidence="6">The sequence shown here is derived from an EMBL/GenBank/DDBJ whole genome shotgun (WGS) entry which is preliminary data.</text>
</comment>
<name>A0A3D9SP27_9ACTN</name>
<dbReference type="InterPro" id="IPR006061">
    <property type="entry name" value="SBP_1_CS"/>
</dbReference>
<organism evidence="6 7">
    <name type="scientific">Thermomonospora umbrina</name>
    <dbReference type="NCBI Taxonomy" id="111806"/>
    <lineage>
        <taxon>Bacteria</taxon>
        <taxon>Bacillati</taxon>
        <taxon>Actinomycetota</taxon>
        <taxon>Actinomycetes</taxon>
        <taxon>Streptosporangiales</taxon>
        <taxon>Thermomonosporaceae</taxon>
        <taxon>Thermomonospora</taxon>
    </lineage>
</organism>
<dbReference type="GO" id="GO:0055085">
    <property type="term" value="P:transmembrane transport"/>
    <property type="evidence" value="ECO:0007669"/>
    <property type="project" value="InterPro"/>
</dbReference>
<evidence type="ECO:0000256" key="4">
    <source>
        <dbReference type="SAM" id="MobiDB-lite"/>
    </source>
</evidence>
<feature type="region of interest" description="Disordered" evidence="4">
    <location>
        <begin position="78"/>
        <end position="99"/>
    </location>
</feature>
<feature type="chain" id="PRO_5017830802" evidence="5">
    <location>
        <begin position="24"/>
        <end position="451"/>
    </location>
</feature>
<dbReference type="Gene3D" id="3.40.190.10">
    <property type="entry name" value="Periplasmic binding protein-like II"/>
    <property type="match status" value="1"/>
</dbReference>
<dbReference type="CDD" id="cd14748">
    <property type="entry name" value="PBP2_UgpB"/>
    <property type="match status" value="1"/>
</dbReference>
<protein>
    <submittedName>
        <fullName evidence="6">Carbohydrate ABC transporter substrate-binding protein (CUT1 family)</fullName>
    </submittedName>
</protein>
<keyword evidence="2" id="KW-0813">Transport</keyword>
<dbReference type="PROSITE" id="PS51257">
    <property type="entry name" value="PROKAR_LIPOPROTEIN"/>
    <property type="match status" value="1"/>
</dbReference>
<dbReference type="PANTHER" id="PTHR43649">
    <property type="entry name" value="ARABINOSE-BINDING PROTEIN-RELATED"/>
    <property type="match status" value="1"/>
</dbReference>